<dbReference type="OrthoDB" id="4150221at2759"/>
<evidence type="ECO:0000259" key="2">
    <source>
        <dbReference type="Pfam" id="PF25318"/>
    </source>
</evidence>
<dbReference type="InParanoid" id="A0A2K1QPS6"/>
<gene>
    <name evidence="3" type="ORF">CAC42_7172</name>
</gene>
<dbReference type="Pfam" id="PF25318">
    <property type="entry name" value="WHD_GDS1"/>
    <property type="match status" value="1"/>
</dbReference>
<keyword evidence="4" id="KW-1185">Reference proteome</keyword>
<proteinExistence type="predicted"/>
<organism evidence="3 4">
    <name type="scientific">Sphaceloma murrayae</name>
    <dbReference type="NCBI Taxonomy" id="2082308"/>
    <lineage>
        <taxon>Eukaryota</taxon>
        <taxon>Fungi</taxon>
        <taxon>Dikarya</taxon>
        <taxon>Ascomycota</taxon>
        <taxon>Pezizomycotina</taxon>
        <taxon>Dothideomycetes</taxon>
        <taxon>Dothideomycetidae</taxon>
        <taxon>Myriangiales</taxon>
        <taxon>Elsinoaceae</taxon>
        <taxon>Sphaceloma</taxon>
    </lineage>
</organism>
<feature type="region of interest" description="Disordered" evidence="1">
    <location>
        <begin position="1"/>
        <end position="64"/>
    </location>
</feature>
<feature type="region of interest" description="Disordered" evidence="1">
    <location>
        <begin position="192"/>
        <end position="245"/>
    </location>
</feature>
<dbReference type="AlphaFoldDB" id="A0A2K1QPS6"/>
<evidence type="ECO:0000313" key="4">
    <source>
        <dbReference type="Proteomes" id="UP000243797"/>
    </source>
</evidence>
<feature type="domain" description="GDS1 winged helix" evidence="2">
    <location>
        <begin position="97"/>
        <end position="191"/>
    </location>
</feature>
<evidence type="ECO:0000256" key="1">
    <source>
        <dbReference type="SAM" id="MobiDB-lite"/>
    </source>
</evidence>
<dbReference type="STRING" id="2082308.A0A2K1QPS6"/>
<dbReference type="InterPro" id="IPR057511">
    <property type="entry name" value="WH_GDS1"/>
</dbReference>
<feature type="region of interest" description="Disordered" evidence="1">
    <location>
        <begin position="267"/>
        <end position="332"/>
    </location>
</feature>
<evidence type="ECO:0000313" key="3">
    <source>
        <dbReference type="EMBL" id="PNS17118.1"/>
    </source>
</evidence>
<comment type="caution">
    <text evidence="3">The sequence shown here is derived from an EMBL/GenBank/DDBJ whole genome shotgun (WGS) entry which is preliminary data.</text>
</comment>
<name>A0A2K1QPS6_9PEZI</name>
<reference evidence="3 4" key="1">
    <citation type="submission" date="2017-06" db="EMBL/GenBank/DDBJ databases">
        <title>Draft genome sequence of a variant of Elsinoe murrayae.</title>
        <authorList>
            <person name="Cheng Q."/>
        </authorList>
    </citation>
    <scope>NUCLEOTIDE SEQUENCE [LARGE SCALE GENOMIC DNA]</scope>
    <source>
        <strain evidence="3 4">CQ-2017a</strain>
    </source>
</reference>
<sequence>MPYNTRRKSLSLSELGVHVPKRARAPSHPSPPSDSVDSVEPPNKKARCVPHFISPPGSMSPPKTTNIRIKTEDVKPIQIGVEHTPPPSPGAPGRSKIDTDGIKDEVVVGVIVQLEKTGNRPHTSKELAACLANTVPTIDSSTNPNALIQARLATYLRGPWPIVSPCPIGKQQENIHPRRVFYFLTSMPHQPIPDTSMQQAARRIVSPALSSSASDEAEEKYNRGRTQLSPSPEVDLSTPELDDDIDVDHESMYSSVSSLPRTISSTDLVHNRRAASPPLEREERDFKQTANELQQQRRDSQQRSRQVSEAAVKVEQEDTEMTTSPTEESEESIAKRNREAAAALFGGHDHLTVHAPGYDLSSPVLRPQVPVMSIDSKIISAKSPAPSKPVIAAIASIEHHDGMDLWSDWDTKSPENIELDELEFLFDAY</sequence>
<dbReference type="Proteomes" id="UP000243797">
    <property type="component" value="Unassembled WGS sequence"/>
</dbReference>
<accession>A0A2K1QPS6</accession>
<dbReference type="EMBL" id="NKHZ01000052">
    <property type="protein sequence ID" value="PNS17118.1"/>
    <property type="molecule type" value="Genomic_DNA"/>
</dbReference>
<protein>
    <recommendedName>
        <fullName evidence="2">GDS1 winged helix domain-containing protein</fullName>
    </recommendedName>
</protein>
<feature type="region of interest" description="Disordered" evidence="1">
    <location>
        <begin position="79"/>
        <end position="98"/>
    </location>
</feature>